<keyword evidence="3 9" id="KW-0813">Transport</keyword>
<keyword evidence="4 9" id="KW-0509">mRNA transport</keyword>
<dbReference type="GO" id="GO:0051028">
    <property type="term" value="P:mRNA transport"/>
    <property type="evidence" value="ECO:0007669"/>
    <property type="project" value="UniProtKB-KW"/>
</dbReference>
<dbReference type="GO" id="GO:0005643">
    <property type="term" value="C:nuclear pore"/>
    <property type="evidence" value="ECO:0007669"/>
    <property type="project" value="UniProtKB-SubCell"/>
</dbReference>
<dbReference type="Gramene" id="EFJ22272">
    <property type="protein sequence ID" value="EFJ22272"/>
    <property type="gene ID" value="SELMODRAFT_416717"/>
</dbReference>
<comment type="similarity">
    <text evidence="2 9">Belongs to the nucleoporin Nup85 family.</text>
</comment>
<dbReference type="Pfam" id="PF07575">
    <property type="entry name" value="Nucleopor_Nup85"/>
    <property type="match status" value="1"/>
</dbReference>
<feature type="region of interest" description="Disordered" evidence="10">
    <location>
        <begin position="1"/>
        <end position="24"/>
    </location>
</feature>
<proteinExistence type="inferred from homology"/>
<evidence type="ECO:0000256" key="4">
    <source>
        <dbReference type="ARBA" id="ARBA00022816"/>
    </source>
</evidence>
<comment type="function">
    <text evidence="9">Functions as a component of the nuclear pore complex (NPC).</text>
</comment>
<dbReference type="PANTHER" id="PTHR13373">
    <property type="entry name" value="FROUNT PROTEIN-RELATED"/>
    <property type="match status" value="1"/>
</dbReference>
<evidence type="ECO:0000256" key="1">
    <source>
        <dbReference type="ARBA" id="ARBA00004567"/>
    </source>
</evidence>
<keyword evidence="5 9" id="KW-0653">Protein transport</keyword>
<comment type="subunit">
    <text evidence="9">Component of the nuclear pore complex (NPC).</text>
</comment>
<protein>
    <recommendedName>
        <fullName evidence="9">Nuclear pore complex protein Nup85</fullName>
    </recommendedName>
</protein>
<dbReference type="KEGG" id="smo:SELMODRAFT_416717"/>
<keyword evidence="8 9" id="KW-0539">Nucleus</keyword>
<evidence type="ECO:0000256" key="8">
    <source>
        <dbReference type="ARBA" id="ARBA00023242"/>
    </source>
</evidence>
<dbReference type="GO" id="GO:0031965">
    <property type="term" value="C:nuclear membrane"/>
    <property type="evidence" value="ECO:0007669"/>
    <property type="project" value="UniProtKB-UniRule"/>
</dbReference>
<reference evidence="11 12" key="1">
    <citation type="journal article" date="2011" name="Science">
        <title>The Selaginella genome identifies genetic changes associated with the evolution of vascular plants.</title>
        <authorList>
            <person name="Banks J.A."/>
            <person name="Nishiyama T."/>
            <person name="Hasebe M."/>
            <person name="Bowman J.L."/>
            <person name="Gribskov M."/>
            <person name="dePamphilis C."/>
            <person name="Albert V.A."/>
            <person name="Aono N."/>
            <person name="Aoyama T."/>
            <person name="Ambrose B.A."/>
            <person name="Ashton N.W."/>
            <person name="Axtell M.J."/>
            <person name="Barker E."/>
            <person name="Barker M.S."/>
            <person name="Bennetzen J.L."/>
            <person name="Bonawitz N.D."/>
            <person name="Chapple C."/>
            <person name="Cheng C."/>
            <person name="Correa L.G."/>
            <person name="Dacre M."/>
            <person name="DeBarry J."/>
            <person name="Dreyer I."/>
            <person name="Elias M."/>
            <person name="Engstrom E.M."/>
            <person name="Estelle M."/>
            <person name="Feng L."/>
            <person name="Finet C."/>
            <person name="Floyd S.K."/>
            <person name="Frommer W.B."/>
            <person name="Fujita T."/>
            <person name="Gramzow L."/>
            <person name="Gutensohn M."/>
            <person name="Harholt J."/>
            <person name="Hattori M."/>
            <person name="Heyl A."/>
            <person name="Hirai T."/>
            <person name="Hiwatashi Y."/>
            <person name="Ishikawa M."/>
            <person name="Iwata M."/>
            <person name="Karol K.G."/>
            <person name="Koehler B."/>
            <person name="Kolukisaoglu U."/>
            <person name="Kubo M."/>
            <person name="Kurata T."/>
            <person name="Lalonde S."/>
            <person name="Li K."/>
            <person name="Li Y."/>
            <person name="Litt A."/>
            <person name="Lyons E."/>
            <person name="Manning G."/>
            <person name="Maruyama T."/>
            <person name="Michael T.P."/>
            <person name="Mikami K."/>
            <person name="Miyazaki S."/>
            <person name="Morinaga S."/>
            <person name="Murata T."/>
            <person name="Mueller-Roeber B."/>
            <person name="Nelson D.R."/>
            <person name="Obara M."/>
            <person name="Oguri Y."/>
            <person name="Olmstead R.G."/>
            <person name="Onodera N."/>
            <person name="Petersen B.L."/>
            <person name="Pils B."/>
            <person name="Prigge M."/>
            <person name="Rensing S.A."/>
            <person name="Riano-Pachon D.M."/>
            <person name="Roberts A.W."/>
            <person name="Sato Y."/>
            <person name="Scheller H.V."/>
            <person name="Schulz B."/>
            <person name="Schulz C."/>
            <person name="Shakirov E.V."/>
            <person name="Shibagaki N."/>
            <person name="Shinohara N."/>
            <person name="Shippen D.E."/>
            <person name="Soerensen I."/>
            <person name="Sotooka R."/>
            <person name="Sugimoto N."/>
            <person name="Sugita M."/>
            <person name="Sumikawa N."/>
            <person name="Tanurdzic M."/>
            <person name="Theissen G."/>
            <person name="Ulvskov P."/>
            <person name="Wakazuki S."/>
            <person name="Weng J.K."/>
            <person name="Willats W.W."/>
            <person name="Wipf D."/>
            <person name="Wolf P.G."/>
            <person name="Yang L."/>
            <person name="Zimmer A.D."/>
            <person name="Zhu Q."/>
            <person name="Mitros T."/>
            <person name="Hellsten U."/>
            <person name="Loque D."/>
            <person name="Otillar R."/>
            <person name="Salamov A."/>
            <person name="Schmutz J."/>
            <person name="Shapiro H."/>
            <person name="Lindquist E."/>
            <person name="Lucas S."/>
            <person name="Rokhsar D."/>
            <person name="Grigoriev I.V."/>
        </authorList>
    </citation>
    <scope>NUCLEOTIDE SEQUENCE [LARGE SCALE GENOMIC DNA]</scope>
</reference>
<keyword evidence="6 9" id="KW-0811">Translocation</keyword>
<evidence type="ECO:0000256" key="9">
    <source>
        <dbReference type="RuleBase" id="RU365073"/>
    </source>
</evidence>
<keyword evidence="7 9" id="KW-0906">Nuclear pore complex</keyword>
<dbReference type="EMBL" id="GL377596">
    <property type="protein sequence ID" value="EFJ22272.1"/>
    <property type="molecule type" value="Genomic_DNA"/>
</dbReference>
<evidence type="ECO:0000256" key="7">
    <source>
        <dbReference type="ARBA" id="ARBA00023132"/>
    </source>
</evidence>
<evidence type="ECO:0000256" key="10">
    <source>
        <dbReference type="SAM" id="MobiDB-lite"/>
    </source>
</evidence>
<evidence type="ECO:0000256" key="2">
    <source>
        <dbReference type="ARBA" id="ARBA00005573"/>
    </source>
</evidence>
<evidence type="ECO:0000313" key="11">
    <source>
        <dbReference type="EMBL" id="EFJ22272.1"/>
    </source>
</evidence>
<dbReference type="HOGENOM" id="CLU_1104289_0_0_1"/>
<gene>
    <name evidence="11" type="ORF">SELMODRAFT_416717</name>
</gene>
<evidence type="ECO:0000256" key="6">
    <source>
        <dbReference type="ARBA" id="ARBA00023010"/>
    </source>
</evidence>
<comment type="subcellular location">
    <subcellularLocation>
        <location evidence="1 9">Nucleus</location>
        <location evidence="1 9">Nuclear pore complex</location>
    </subcellularLocation>
</comment>
<name>D8S068_SELML</name>
<evidence type="ECO:0000313" key="12">
    <source>
        <dbReference type="Proteomes" id="UP000001514"/>
    </source>
</evidence>
<evidence type="ECO:0000256" key="5">
    <source>
        <dbReference type="ARBA" id="ARBA00022927"/>
    </source>
</evidence>
<dbReference type="PANTHER" id="PTHR13373:SF21">
    <property type="entry name" value="NUCLEAR PORE COMPLEX PROTEIN NUP85"/>
    <property type="match status" value="1"/>
</dbReference>
<keyword evidence="12" id="KW-1185">Reference proteome</keyword>
<accession>D8S068</accession>
<organism evidence="12">
    <name type="scientific">Selaginella moellendorffii</name>
    <name type="common">Spikemoss</name>
    <dbReference type="NCBI Taxonomy" id="88036"/>
    <lineage>
        <taxon>Eukaryota</taxon>
        <taxon>Viridiplantae</taxon>
        <taxon>Streptophyta</taxon>
        <taxon>Embryophyta</taxon>
        <taxon>Tracheophyta</taxon>
        <taxon>Lycopodiopsida</taxon>
        <taxon>Selaginellales</taxon>
        <taxon>Selaginellaceae</taxon>
        <taxon>Selaginella</taxon>
    </lineage>
</organism>
<dbReference type="GO" id="GO:0015031">
    <property type="term" value="P:protein transport"/>
    <property type="evidence" value="ECO:0007669"/>
    <property type="project" value="UniProtKB-KW"/>
</dbReference>
<dbReference type="InParanoid" id="D8S068"/>
<dbReference type="Proteomes" id="UP000001514">
    <property type="component" value="Unassembled WGS sequence"/>
</dbReference>
<dbReference type="eggNOG" id="KOG2271">
    <property type="taxonomic scope" value="Eukaryota"/>
</dbReference>
<sequence>MAIRDVRREHQDRELGNAEPNHDDDLGKVGLILERVMPGIRRLEELENGERNAGGDGSSSSSAAVIYSVPGGLRDPGRLWVSWSNGNQLQLSYIENAVGGGGRVTEIHLGEGWDAERRHDSLPAFALLQNQRQLGYNPGDWWEHVLEYSKSIHSVLDQPTQGKGEKTSMFKAVWELIEVFYVDRSATWWLPECLVDWLAEYDEVLFSDEDTVHSKVVSFQRKLSEIQFPEDDVAFWDAMASALSVGWLDVVGSCKTVRIAFLRMHGSYRLDQLDHRQVSFFMLFC</sequence>
<evidence type="ECO:0000256" key="3">
    <source>
        <dbReference type="ARBA" id="ARBA00022448"/>
    </source>
</evidence>
<dbReference type="STRING" id="88036.D8S068"/>
<dbReference type="AlphaFoldDB" id="D8S068"/>
<keyword evidence="9" id="KW-0472">Membrane</keyword>
<dbReference type="InterPro" id="IPR011502">
    <property type="entry name" value="Nucleoporin_Nup85"/>
</dbReference>